<name>A0A1R3GU32_9ROSI</name>
<gene>
    <name evidence="1" type="ORF">COLO4_33416</name>
</gene>
<sequence length="183" mass="20018">MRLKPVMGHDVNDVGGPETHGLLASKNRAAIEIGYDPNIPRIGQATLDPILKDSGLKKVLIQSSPQHNLSAGPNANENQNYIQSILASLAESSFIFGADSSSNGKGKKLKRVAQVAPKYSFDALCQESAVQIGRKEGLLGFVLWKLMNQVRQNDLVIMVKRMLNMFVLRGCVGLRGGRRWHSP</sequence>
<dbReference type="EMBL" id="AWUE01021622">
    <property type="protein sequence ID" value="OMO61510.1"/>
    <property type="molecule type" value="Genomic_DNA"/>
</dbReference>
<evidence type="ECO:0000313" key="1">
    <source>
        <dbReference type="EMBL" id="OMO61510.1"/>
    </source>
</evidence>
<dbReference type="Proteomes" id="UP000187203">
    <property type="component" value="Unassembled WGS sequence"/>
</dbReference>
<accession>A0A1R3GU32</accession>
<proteinExistence type="predicted"/>
<evidence type="ECO:0000313" key="2">
    <source>
        <dbReference type="Proteomes" id="UP000187203"/>
    </source>
</evidence>
<keyword evidence="2" id="KW-1185">Reference proteome</keyword>
<dbReference type="AlphaFoldDB" id="A0A1R3GU32"/>
<comment type="caution">
    <text evidence="1">The sequence shown here is derived from an EMBL/GenBank/DDBJ whole genome shotgun (WGS) entry which is preliminary data.</text>
</comment>
<reference evidence="2" key="1">
    <citation type="submission" date="2013-09" db="EMBL/GenBank/DDBJ databases">
        <title>Corchorus olitorius genome sequencing.</title>
        <authorList>
            <person name="Alam M."/>
            <person name="Haque M.S."/>
            <person name="Islam M.S."/>
            <person name="Emdad E.M."/>
            <person name="Islam M.M."/>
            <person name="Ahmed B."/>
            <person name="Halim A."/>
            <person name="Hossen Q.M.M."/>
            <person name="Hossain M.Z."/>
            <person name="Ahmed R."/>
            <person name="Khan M.M."/>
            <person name="Islam R."/>
            <person name="Rashid M.M."/>
            <person name="Khan S.A."/>
            <person name="Rahman M.S."/>
            <person name="Alam M."/>
            <person name="Yahiya A.S."/>
            <person name="Khan M.S."/>
            <person name="Azam M.S."/>
            <person name="Haque T."/>
            <person name="Lashkar M.Z.H."/>
            <person name="Akhand A.I."/>
            <person name="Morshed G."/>
            <person name="Roy S."/>
            <person name="Uddin K.S."/>
            <person name="Rabeya T."/>
            <person name="Hossain A.S."/>
            <person name="Chowdhury A."/>
            <person name="Snigdha A.R."/>
            <person name="Mortoza M.S."/>
            <person name="Matin S.A."/>
            <person name="Hoque S.M.E."/>
            <person name="Islam M.K."/>
            <person name="Roy D.K."/>
            <person name="Haider R."/>
            <person name="Moosa M.M."/>
            <person name="Elias S.M."/>
            <person name="Hasan A.M."/>
            <person name="Jahan S."/>
            <person name="Shafiuddin M."/>
            <person name="Mahmood N."/>
            <person name="Shommy N.S."/>
        </authorList>
    </citation>
    <scope>NUCLEOTIDE SEQUENCE [LARGE SCALE GENOMIC DNA]</scope>
    <source>
        <strain evidence="2">cv. O-4</strain>
    </source>
</reference>
<organism evidence="1 2">
    <name type="scientific">Corchorus olitorius</name>
    <dbReference type="NCBI Taxonomy" id="93759"/>
    <lineage>
        <taxon>Eukaryota</taxon>
        <taxon>Viridiplantae</taxon>
        <taxon>Streptophyta</taxon>
        <taxon>Embryophyta</taxon>
        <taxon>Tracheophyta</taxon>
        <taxon>Spermatophyta</taxon>
        <taxon>Magnoliopsida</taxon>
        <taxon>eudicotyledons</taxon>
        <taxon>Gunneridae</taxon>
        <taxon>Pentapetalae</taxon>
        <taxon>rosids</taxon>
        <taxon>malvids</taxon>
        <taxon>Malvales</taxon>
        <taxon>Malvaceae</taxon>
        <taxon>Grewioideae</taxon>
        <taxon>Apeibeae</taxon>
        <taxon>Corchorus</taxon>
    </lineage>
</organism>
<protein>
    <submittedName>
        <fullName evidence="1">ATP binding protein</fullName>
    </submittedName>
</protein>